<dbReference type="SUPFAM" id="SSF54695">
    <property type="entry name" value="POZ domain"/>
    <property type="match status" value="1"/>
</dbReference>
<gene>
    <name evidence="2" type="ORF">K491DRAFT_578935</name>
</gene>
<evidence type="ECO:0000313" key="2">
    <source>
        <dbReference type="EMBL" id="KAF2661938.1"/>
    </source>
</evidence>
<keyword evidence="3" id="KW-1185">Reference proteome</keyword>
<dbReference type="Proteomes" id="UP000799324">
    <property type="component" value="Unassembled WGS sequence"/>
</dbReference>
<dbReference type="EMBL" id="MU004291">
    <property type="protein sequence ID" value="KAF2661938.1"/>
    <property type="molecule type" value="Genomic_DNA"/>
</dbReference>
<evidence type="ECO:0000313" key="3">
    <source>
        <dbReference type="Proteomes" id="UP000799324"/>
    </source>
</evidence>
<protein>
    <recommendedName>
        <fullName evidence="1">BTB domain-containing protein</fullName>
    </recommendedName>
</protein>
<feature type="non-terminal residue" evidence="2">
    <location>
        <position position="144"/>
    </location>
</feature>
<dbReference type="InterPro" id="IPR011333">
    <property type="entry name" value="SKP1/BTB/POZ_sf"/>
</dbReference>
<dbReference type="CDD" id="cd18186">
    <property type="entry name" value="BTB_POZ_ZBTB_KLHL-like"/>
    <property type="match status" value="1"/>
</dbReference>
<dbReference type="PANTHER" id="PTHR47843:SF2">
    <property type="entry name" value="BTB DOMAIN-CONTAINING PROTEIN"/>
    <property type="match status" value="1"/>
</dbReference>
<reference evidence="2" key="1">
    <citation type="journal article" date="2020" name="Stud. Mycol.">
        <title>101 Dothideomycetes genomes: a test case for predicting lifestyles and emergence of pathogens.</title>
        <authorList>
            <person name="Haridas S."/>
            <person name="Albert R."/>
            <person name="Binder M."/>
            <person name="Bloem J."/>
            <person name="Labutti K."/>
            <person name="Salamov A."/>
            <person name="Andreopoulos B."/>
            <person name="Baker S."/>
            <person name="Barry K."/>
            <person name="Bills G."/>
            <person name="Bluhm B."/>
            <person name="Cannon C."/>
            <person name="Castanera R."/>
            <person name="Culley D."/>
            <person name="Daum C."/>
            <person name="Ezra D."/>
            <person name="Gonzalez J."/>
            <person name="Henrissat B."/>
            <person name="Kuo A."/>
            <person name="Liang C."/>
            <person name="Lipzen A."/>
            <person name="Lutzoni F."/>
            <person name="Magnuson J."/>
            <person name="Mondo S."/>
            <person name="Nolan M."/>
            <person name="Ohm R."/>
            <person name="Pangilinan J."/>
            <person name="Park H.-J."/>
            <person name="Ramirez L."/>
            <person name="Alfaro M."/>
            <person name="Sun H."/>
            <person name="Tritt A."/>
            <person name="Yoshinaga Y."/>
            <person name="Zwiers L.-H."/>
            <person name="Turgeon B."/>
            <person name="Goodwin S."/>
            <person name="Spatafora J."/>
            <person name="Crous P."/>
            <person name="Grigoriev I."/>
        </authorList>
    </citation>
    <scope>NUCLEOTIDE SEQUENCE</scope>
    <source>
        <strain evidence="2">CBS 122681</strain>
    </source>
</reference>
<evidence type="ECO:0000259" key="1">
    <source>
        <dbReference type="PROSITE" id="PS50097"/>
    </source>
</evidence>
<accession>A0A6A6TSQ9</accession>
<feature type="non-terminal residue" evidence="2">
    <location>
        <position position="1"/>
    </location>
</feature>
<dbReference type="OrthoDB" id="194443at2759"/>
<name>A0A6A6TSQ9_9PLEO</name>
<dbReference type="InterPro" id="IPR000210">
    <property type="entry name" value="BTB/POZ_dom"/>
</dbReference>
<dbReference type="AlphaFoldDB" id="A0A6A6TSQ9"/>
<proteinExistence type="predicted"/>
<organism evidence="2 3">
    <name type="scientific">Lophiostoma macrostomum CBS 122681</name>
    <dbReference type="NCBI Taxonomy" id="1314788"/>
    <lineage>
        <taxon>Eukaryota</taxon>
        <taxon>Fungi</taxon>
        <taxon>Dikarya</taxon>
        <taxon>Ascomycota</taxon>
        <taxon>Pezizomycotina</taxon>
        <taxon>Dothideomycetes</taxon>
        <taxon>Pleosporomycetidae</taxon>
        <taxon>Pleosporales</taxon>
        <taxon>Lophiostomataceae</taxon>
        <taxon>Lophiostoma</taxon>
    </lineage>
</organism>
<feature type="domain" description="BTB" evidence="1">
    <location>
        <begin position="1"/>
        <end position="71"/>
    </location>
</feature>
<dbReference type="PROSITE" id="PS50097">
    <property type="entry name" value="BTB"/>
    <property type="match status" value="1"/>
</dbReference>
<dbReference type="Gene3D" id="3.30.710.10">
    <property type="entry name" value="Potassium Channel Kv1.1, Chain A"/>
    <property type="match status" value="1"/>
</dbReference>
<sequence length="144" mass="16562">IIRVHVGGDQFSETFQTYGGLLRKSSGYFLRALEGLFIEASTKQVNLPTEDPDIFRLFFRYLNTGRLYETQIDEQAHQDRPSFWTLFRLWVFADAHDIEGLEDIAISEILNNVCCNGFIPIDLILELEGHTVCGVLLYEMLVEL</sequence>
<dbReference type="PANTHER" id="PTHR47843">
    <property type="entry name" value="BTB DOMAIN-CONTAINING PROTEIN-RELATED"/>
    <property type="match status" value="1"/>
</dbReference>